<feature type="region of interest" description="Disordered" evidence="1">
    <location>
        <begin position="84"/>
        <end position="103"/>
    </location>
</feature>
<proteinExistence type="predicted"/>
<dbReference type="GeneID" id="29701574"/>
<sequence length="232" mass="23797">MVTRLALATVAAMGLYVATLGIPMASRCDGVAGAAPSRSCSSDLRECLRLSAKTGIYGARYVTADDVAKCVDAFNECIHGGAGAGGATPPPTTSTGGGGRKGLPPHLGITYEGTLVNDCKVSGDKVSCKIINPNAPVGNQDSWIGEINGTLSGMTMTGTQTIRVEGHYDGSPGCFYTEEASGPATYVFNSDGTVAMRNGPLQWQHTDYGSCSNSSSQTSAQTEGTAQWSPLG</sequence>
<evidence type="ECO:0000256" key="1">
    <source>
        <dbReference type="SAM" id="MobiDB-lite"/>
    </source>
</evidence>
<name>A0A653EE04_MYCKA</name>
<accession>A0A653EE04</accession>
<dbReference type="EMBL" id="LR589234">
    <property type="protein sequence ID" value="VTO95759.1"/>
    <property type="molecule type" value="Genomic_DNA"/>
</dbReference>
<feature type="compositionally biased region" description="Low complexity" evidence="1">
    <location>
        <begin position="210"/>
        <end position="219"/>
    </location>
</feature>
<gene>
    <name evidence="2" type="ORF">BIN_B_00055</name>
</gene>
<dbReference type="RefSeq" id="WP_023367929.1">
    <property type="nucleotide sequence ID" value="NZ_BLYZ01000002.1"/>
</dbReference>
<dbReference type="AlphaFoldDB" id="A0A653EE04"/>
<protein>
    <submittedName>
        <fullName evidence="2">Uncharacterized protein</fullName>
    </submittedName>
</protein>
<reference evidence="2" key="1">
    <citation type="submission" date="2019-05" db="EMBL/GenBank/DDBJ databases">
        <authorList>
            <person name="Naeem R."/>
            <person name="Antony C."/>
            <person name="Guan Q."/>
        </authorList>
    </citation>
    <scope>NUCLEOTIDE SEQUENCE</scope>
    <source>
        <strain evidence="2">3</strain>
    </source>
</reference>
<feature type="compositionally biased region" description="Polar residues" evidence="1">
    <location>
        <begin position="220"/>
        <end position="232"/>
    </location>
</feature>
<feature type="region of interest" description="Disordered" evidence="1">
    <location>
        <begin position="207"/>
        <end position="232"/>
    </location>
</feature>
<evidence type="ECO:0000313" key="2">
    <source>
        <dbReference type="EMBL" id="VTO95759.1"/>
    </source>
</evidence>
<organism evidence="2">
    <name type="scientific">Mycobacterium kansasii</name>
    <dbReference type="NCBI Taxonomy" id="1768"/>
    <lineage>
        <taxon>Bacteria</taxon>
        <taxon>Bacillati</taxon>
        <taxon>Actinomycetota</taxon>
        <taxon>Actinomycetes</taxon>
        <taxon>Mycobacteriales</taxon>
        <taxon>Mycobacteriaceae</taxon>
        <taxon>Mycobacterium</taxon>
    </lineage>
</organism>